<proteinExistence type="predicted"/>
<evidence type="ECO:0000313" key="1">
    <source>
        <dbReference type="EMBL" id="KKM61170.1"/>
    </source>
</evidence>
<accession>A0A0F9LAQ0</accession>
<protein>
    <submittedName>
        <fullName evidence="1">Uncharacterized protein</fullName>
    </submittedName>
</protein>
<dbReference type="EMBL" id="LAZR01011538">
    <property type="protein sequence ID" value="KKM61170.1"/>
    <property type="molecule type" value="Genomic_DNA"/>
</dbReference>
<gene>
    <name evidence="1" type="ORF">LCGC14_1534450</name>
</gene>
<sequence length="62" mass="7040">MEKIFENMRVNFGKAKGDKIKISEEIKDIVKSEIIASIIKTIPKLKKGGVDPIAWTEISHSW</sequence>
<comment type="caution">
    <text evidence="1">The sequence shown here is derived from an EMBL/GenBank/DDBJ whole genome shotgun (WGS) entry which is preliminary data.</text>
</comment>
<name>A0A0F9LAQ0_9ZZZZ</name>
<organism evidence="1">
    <name type="scientific">marine sediment metagenome</name>
    <dbReference type="NCBI Taxonomy" id="412755"/>
    <lineage>
        <taxon>unclassified sequences</taxon>
        <taxon>metagenomes</taxon>
        <taxon>ecological metagenomes</taxon>
    </lineage>
</organism>
<dbReference type="AlphaFoldDB" id="A0A0F9LAQ0"/>
<reference evidence="1" key="1">
    <citation type="journal article" date="2015" name="Nature">
        <title>Complex archaea that bridge the gap between prokaryotes and eukaryotes.</title>
        <authorList>
            <person name="Spang A."/>
            <person name="Saw J.H."/>
            <person name="Jorgensen S.L."/>
            <person name="Zaremba-Niedzwiedzka K."/>
            <person name="Martijn J."/>
            <person name="Lind A.E."/>
            <person name="van Eijk R."/>
            <person name="Schleper C."/>
            <person name="Guy L."/>
            <person name="Ettema T.J."/>
        </authorList>
    </citation>
    <scope>NUCLEOTIDE SEQUENCE</scope>
</reference>